<evidence type="ECO:0000313" key="1">
    <source>
        <dbReference type="EMBL" id="SDE05778.1"/>
    </source>
</evidence>
<organism evidence="1 2">
    <name type="scientific">Niabella drilacis (strain DSM 25811 / CCM 8410 / CCUG 62505 / LMG 26954 / E90)</name>
    <dbReference type="NCBI Taxonomy" id="1285928"/>
    <lineage>
        <taxon>Bacteria</taxon>
        <taxon>Pseudomonadati</taxon>
        <taxon>Bacteroidota</taxon>
        <taxon>Chitinophagia</taxon>
        <taxon>Chitinophagales</taxon>
        <taxon>Chitinophagaceae</taxon>
        <taxon>Niabella</taxon>
    </lineage>
</organism>
<dbReference type="EMBL" id="FMZO01000019">
    <property type="protein sequence ID" value="SDE05778.1"/>
    <property type="molecule type" value="Genomic_DNA"/>
</dbReference>
<proteinExistence type="predicted"/>
<reference evidence="2" key="1">
    <citation type="submission" date="2016-10" db="EMBL/GenBank/DDBJ databases">
        <authorList>
            <person name="Varghese N."/>
            <person name="Submissions S."/>
        </authorList>
    </citation>
    <scope>NUCLEOTIDE SEQUENCE [LARGE SCALE GENOMIC DNA]</scope>
    <source>
        <strain evidence="2">DSM 25811 / CCM 8410 / LMG 26954 / E90</strain>
    </source>
</reference>
<sequence>MVIAGKAKMNSKNSGAGKGCRNSFEWLMILRRNHTLKAYHAFETG</sequence>
<gene>
    <name evidence="1" type="ORF">SAMN04487894_11953</name>
</gene>
<keyword evidence="2" id="KW-1185">Reference proteome</keyword>
<evidence type="ECO:0000313" key="2">
    <source>
        <dbReference type="Proteomes" id="UP000198757"/>
    </source>
</evidence>
<accession>A0A1G6ZSX3</accession>
<dbReference type="AlphaFoldDB" id="A0A1G6ZSX3"/>
<dbReference type="Proteomes" id="UP000198757">
    <property type="component" value="Unassembled WGS sequence"/>
</dbReference>
<protein>
    <submittedName>
        <fullName evidence="1">Uncharacterized protein</fullName>
    </submittedName>
</protein>
<name>A0A1G6ZSX3_NIADE</name>